<dbReference type="EMBL" id="CACRXK020010883">
    <property type="protein sequence ID" value="CAB4020288.1"/>
    <property type="molecule type" value="Genomic_DNA"/>
</dbReference>
<organism evidence="1 2">
    <name type="scientific">Paramuricea clavata</name>
    <name type="common">Red gorgonian</name>
    <name type="synonym">Violescent sea-whip</name>
    <dbReference type="NCBI Taxonomy" id="317549"/>
    <lineage>
        <taxon>Eukaryota</taxon>
        <taxon>Metazoa</taxon>
        <taxon>Cnidaria</taxon>
        <taxon>Anthozoa</taxon>
        <taxon>Octocorallia</taxon>
        <taxon>Malacalcyonacea</taxon>
        <taxon>Plexauridae</taxon>
        <taxon>Paramuricea</taxon>
    </lineage>
</organism>
<evidence type="ECO:0000313" key="1">
    <source>
        <dbReference type="EMBL" id="CAB4020288.1"/>
    </source>
</evidence>
<accession>A0A6S7KIC9</accession>
<dbReference type="Proteomes" id="UP001152795">
    <property type="component" value="Unassembled WGS sequence"/>
</dbReference>
<comment type="caution">
    <text evidence="1">The sequence shown here is derived from an EMBL/GenBank/DDBJ whole genome shotgun (WGS) entry which is preliminary data.</text>
</comment>
<sequence>MYRPESGINRSVACDVLVREDVIVEPGKECLVKCVADKAFRGLDYMAAPNTSPGDEPIRPACCIVRVDMNRELWFRVNKISETLRKGEKIAQLDPEFETTFPGQHMKTKPSGRVTGYKGDEDLILKKNRKRVCGSIVLDSNQMQDQFGMRPRRLSPKEREEVNKEITHLVDQGLITAVNEPLGCTNCNGTKKE</sequence>
<dbReference type="AlphaFoldDB" id="A0A6S7KIC9"/>
<protein>
    <submittedName>
        <fullName evidence="1">Uncharacterized protein</fullName>
    </submittedName>
</protein>
<evidence type="ECO:0000313" key="2">
    <source>
        <dbReference type="Proteomes" id="UP001152795"/>
    </source>
</evidence>
<keyword evidence="2" id="KW-1185">Reference proteome</keyword>
<reference evidence="1" key="1">
    <citation type="submission" date="2020-04" db="EMBL/GenBank/DDBJ databases">
        <authorList>
            <person name="Alioto T."/>
            <person name="Alioto T."/>
            <person name="Gomez Garrido J."/>
        </authorList>
    </citation>
    <scope>NUCLEOTIDE SEQUENCE</scope>
    <source>
        <strain evidence="1">A484AB</strain>
    </source>
</reference>
<proteinExistence type="predicted"/>
<gene>
    <name evidence="1" type="ORF">PACLA_8A065074</name>
</gene>
<name>A0A6S7KIC9_PARCT</name>